<keyword evidence="4 6" id="KW-1133">Transmembrane helix</keyword>
<evidence type="ECO:0000256" key="1">
    <source>
        <dbReference type="ARBA" id="ARBA00004141"/>
    </source>
</evidence>
<evidence type="ECO:0000256" key="6">
    <source>
        <dbReference type="SAM" id="Phobius"/>
    </source>
</evidence>
<feature type="transmembrane region" description="Helical" evidence="6">
    <location>
        <begin position="98"/>
        <end position="117"/>
    </location>
</feature>
<dbReference type="Gene3D" id="1.20.1250.20">
    <property type="entry name" value="MFS general substrate transporter like domains"/>
    <property type="match status" value="6"/>
</dbReference>
<proteinExistence type="inferred from homology"/>
<dbReference type="GO" id="GO:0016020">
    <property type="term" value="C:membrane"/>
    <property type="evidence" value="ECO:0007669"/>
    <property type="project" value="UniProtKB-SubCell"/>
</dbReference>
<reference evidence="8" key="1">
    <citation type="journal article" date="2023" name="G3 (Bethesda)">
        <title>Whole genome assembly and annotation of the endangered Caribbean coral Acropora cervicornis.</title>
        <authorList>
            <person name="Selwyn J.D."/>
            <person name="Vollmer S.V."/>
        </authorList>
    </citation>
    <scope>NUCLEOTIDE SEQUENCE</scope>
    <source>
        <strain evidence="8">K2</strain>
    </source>
</reference>
<feature type="transmembrane region" description="Helical" evidence="6">
    <location>
        <begin position="820"/>
        <end position="840"/>
    </location>
</feature>
<dbReference type="SUPFAM" id="SSF103473">
    <property type="entry name" value="MFS general substrate transporter"/>
    <property type="match status" value="3"/>
</dbReference>
<name>A0AAD9Q863_ACRCE</name>
<feature type="transmembrane region" description="Helical" evidence="6">
    <location>
        <begin position="944"/>
        <end position="965"/>
    </location>
</feature>
<dbReference type="Proteomes" id="UP001249851">
    <property type="component" value="Unassembled WGS sequence"/>
</dbReference>
<keyword evidence="5 6" id="KW-0472">Membrane</keyword>
<feature type="transmembrane region" description="Helical" evidence="6">
    <location>
        <begin position="1013"/>
        <end position="1033"/>
    </location>
</feature>
<dbReference type="InterPro" id="IPR051717">
    <property type="entry name" value="MFS_MFSD6"/>
</dbReference>
<feature type="domain" description="Major facilitator superfamily associated" evidence="7">
    <location>
        <begin position="1011"/>
        <end position="1093"/>
    </location>
</feature>
<evidence type="ECO:0000256" key="2">
    <source>
        <dbReference type="ARBA" id="ARBA00005241"/>
    </source>
</evidence>
<feature type="transmembrane region" description="Helical" evidence="6">
    <location>
        <begin position="368"/>
        <end position="390"/>
    </location>
</feature>
<feature type="domain" description="Major facilitator superfamily associated" evidence="7">
    <location>
        <begin position="36"/>
        <end position="462"/>
    </location>
</feature>
<evidence type="ECO:0000313" key="9">
    <source>
        <dbReference type="Proteomes" id="UP001249851"/>
    </source>
</evidence>
<evidence type="ECO:0000256" key="4">
    <source>
        <dbReference type="ARBA" id="ARBA00022989"/>
    </source>
</evidence>
<comment type="caution">
    <text evidence="8">The sequence shown here is derived from an EMBL/GenBank/DDBJ whole genome shotgun (WGS) entry which is preliminary data.</text>
</comment>
<accession>A0AAD9Q863</accession>
<dbReference type="InterPro" id="IPR024989">
    <property type="entry name" value="MFS_assoc_dom"/>
</dbReference>
<feature type="transmembrane region" description="Helical" evidence="6">
    <location>
        <begin position="259"/>
        <end position="280"/>
    </location>
</feature>
<feature type="domain" description="Major facilitator superfamily associated" evidence="7">
    <location>
        <begin position="518"/>
        <end position="944"/>
    </location>
</feature>
<feature type="transmembrane region" description="Helical" evidence="6">
    <location>
        <begin position="462"/>
        <end position="483"/>
    </location>
</feature>
<evidence type="ECO:0000259" key="7">
    <source>
        <dbReference type="Pfam" id="PF12832"/>
    </source>
</evidence>
<evidence type="ECO:0000256" key="5">
    <source>
        <dbReference type="ARBA" id="ARBA00023136"/>
    </source>
</evidence>
<evidence type="ECO:0000313" key="8">
    <source>
        <dbReference type="EMBL" id="KAK2556538.1"/>
    </source>
</evidence>
<feature type="transmembrane region" description="Helical" evidence="6">
    <location>
        <begin position="783"/>
        <end position="800"/>
    </location>
</feature>
<evidence type="ECO:0000256" key="3">
    <source>
        <dbReference type="ARBA" id="ARBA00022692"/>
    </source>
</evidence>
<feature type="transmembrane region" description="Helical" evidence="6">
    <location>
        <begin position="520"/>
        <end position="538"/>
    </location>
</feature>
<organism evidence="8 9">
    <name type="scientific">Acropora cervicornis</name>
    <name type="common">Staghorn coral</name>
    <dbReference type="NCBI Taxonomy" id="6130"/>
    <lineage>
        <taxon>Eukaryota</taxon>
        <taxon>Metazoa</taxon>
        <taxon>Cnidaria</taxon>
        <taxon>Anthozoa</taxon>
        <taxon>Hexacorallia</taxon>
        <taxon>Scleractinia</taxon>
        <taxon>Astrocoeniina</taxon>
        <taxon>Acroporidae</taxon>
        <taxon>Acropora</taxon>
    </lineage>
</organism>
<feature type="transmembrane region" description="Helical" evidence="6">
    <location>
        <begin position="435"/>
        <end position="456"/>
    </location>
</feature>
<feature type="transmembrane region" description="Helical" evidence="6">
    <location>
        <begin position="402"/>
        <end position="423"/>
    </location>
</feature>
<reference evidence="8" key="2">
    <citation type="journal article" date="2023" name="Science">
        <title>Genomic signatures of disease resistance in endangered staghorn corals.</title>
        <authorList>
            <person name="Vollmer S.V."/>
            <person name="Selwyn J.D."/>
            <person name="Despard B.A."/>
            <person name="Roesel C.L."/>
        </authorList>
    </citation>
    <scope>NUCLEOTIDE SEQUENCE</scope>
    <source>
        <strain evidence="8">K2</strain>
    </source>
</reference>
<feature type="transmembrane region" description="Helical" evidence="6">
    <location>
        <begin position="338"/>
        <end position="356"/>
    </location>
</feature>
<feature type="transmembrane region" description="Helical" evidence="6">
    <location>
        <begin position="227"/>
        <end position="247"/>
    </location>
</feature>
<feature type="transmembrane region" description="Helical" evidence="6">
    <location>
        <begin position="580"/>
        <end position="599"/>
    </location>
</feature>
<comment type="subcellular location">
    <subcellularLocation>
        <location evidence="1">Membrane</location>
        <topology evidence="1">Multi-pass membrane protein</topology>
    </subcellularLocation>
</comment>
<keyword evidence="3 6" id="KW-0812">Transmembrane</keyword>
<dbReference type="AlphaFoldDB" id="A0AAD9Q863"/>
<feature type="transmembrane region" description="Helical" evidence="6">
    <location>
        <begin position="847"/>
        <end position="869"/>
    </location>
</feature>
<dbReference type="InterPro" id="IPR036259">
    <property type="entry name" value="MFS_trans_sf"/>
</dbReference>
<dbReference type="Pfam" id="PF12832">
    <property type="entry name" value="MFS_1_like"/>
    <property type="match status" value="3"/>
</dbReference>
<sequence>MEDETNKRKSVKAEYSSQSEEVRSHYCRFISSDFLYKCYFFLFYTAIGSSFPYLALYFKQLGLTAGQAGAIAGLRLFTEFIGSPLWGMLGDKYKIRKAILMASLVSFAAGNLLLISVQPQRQTCIEIGENETVIKALIFAPEGIVLGSATGENVNSSEIWKDYPGKKNLTNAFIREVDKPELARIFTIFLGVIFLGQIIGSVVFTMPDALVVGFLQENVRKFGTFRMWGEVGVAGGSFLVGGVISLYKSEVCGEMMKNYNISFYFFAGFITLTIINCLFLEVKYPESSNRVNFAPVISEVLRGRNLILIIVTCYFGILNGMEENFGLWYLDDLGAQPYMVGIASGLRYSVSFLGYISSAACIDRLGFFSTLAGCLLVYIVVMLGFAFVLNPWLGVALHSIQGLLYGLAWSSCVVFSGTVSLKVGFYSAVQGFVGGVHWGLGVGIGILASGVIINRIGIPQTYFMYAMTSIAMLTFMLLSYWLIKSREDKVEAKETKYSSQSEEDTSHYCRFISSDFLYKCYFFLFYAAIGSLLPYLALYLKQLGLTAEQAGAVVGLRLLIEFIGSPLLGMLGDKYKISKAILMVSLVSFATGNLLLISVQPQKQTCIEIGENRTVIKALIFAPEGIVLGPATEKNVNSSEIWKDYLGNKNLTNSFIREVDKPELARIFMIFLGTTFVSQIIGSVAFTMPDALVVGFLQENISKFGTFRMWGEVGVVAGSSLAGGVISLYKSEVCGEMMKNYNISFYFFAGLITLTMINCLFLEVKYPESSNRVNFAAVISEFLRGRNLMLILVTCYFGILNGMEENFGLWYLDDLGAQPYMVGIASGLRFSVSFLGYYSSGACIDRLGFFSTLAGCLLVYIVVMLGFAFVLNPWLGVALHSIQGLLYGLAWSSCVVFSGTVSVKVGFYSAVQGFVGGVHWGLGVGIGISASGIIINRIGIPQTYFMYAMFSIAMLTFMLLSYWLIKSREDKVEAKETNENKKQETVKIEYSSQSKEDTSHYCRFISSDFLYKCYFFLFFAAIGSSFPYLALYFKQLGLTAGQAGAIAGLRLFTEFIGSPLWGMLGDKYKIRKAILMASLVSFATGNLLLISAPPQKQTCIEIGENRTVINALIFAWSNCWIRCFHDA</sequence>
<feature type="transmembrane region" description="Helical" evidence="6">
    <location>
        <begin position="38"/>
        <end position="58"/>
    </location>
</feature>
<feature type="transmembrane region" description="Helical" evidence="6">
    <location>
        <begin position="667"/>
        <end position="697"/>
    </location>
</feature>
<protein>
    <submittedName>
        <fullName evidence="8">Major facilitator superfamily domain-containing protein 6</fullName>
    </submittedName>
</protein>
<dbReference type="PANTHER" id="PTHR16172">
    <property type="entry name" value="MAJOR FACILITATOR SUPERFAMILY DOMAIN-CONTAINING PROTEIN 6-LIKE"/>
    <property type="match status" value="1"/>
</dbReference>
<feature type="transmembrane region" description="Helical" evidence="6">
    <location>
        <begin position="741"/>
        <end position="762"/>
    </location>
</feature>
<feature type="transmembrane region" description="Helical" evidence="6">
    <location>
        <begin position="185"/>
        <end position="215"/>
    </location>
</feature>
<feature type="transmembrane region" description="Helical" evidence="6">
    <location>
        <begin position="889"/>
        <end position="911"/>
    </location>
</feature>
<feature type="transmembrane region" description="Helical" evidence="6">
    <location>
        <begin position="918"/>
        <end position="938"/>
    </location>
</feature>
<feature type="transmembrane region" description="Helical" evidence="6">
    <location>
        <begin position="1073"/>
        <end position="1092"/>
    </location>
</feature>
<gene>
    <name evidence="8" type="ORF">P5673_021443</name>
</gene>
<dbReference type="EMBL" id="JARQWQ010000055">
    <property type="protein sequence ID" value="KAK2556538.1"/>
    <property type="molecule type" value="Genomic_DNA"/>
</dbReference>
<comment type="similarity">
    <text evidence="2">Belongs to the major facilitator superfamily. MFSD6 family.</text>
</comment>
<dbReference type="PANTHER" id="PTHR16172:SF2">
    <property type="entry name" value="MAJOR FACILITATOR SUPERFAMILY DOMAIN-CONTAINING PROTEIN 6"/>
    <property type="match status" value="1"/>
</dbReference>
<keyword evidence="9" id="KW-1185">Reference proteome</keyword>